<dbReference type="SUPFAM" id="SSF81321">
    <property type="entry name" value="Family A G protein-coupled receptor-like"/>
    <property type="match status" value="1"/>
</dbReference>
<evidence type="ECO:0000256" key="2">
    <source>
        <dbReference type="ARBA" id="ARBA00022692"/>
    </source>
</evidence>
<keyword evidence="3 5" id="KW-1133">Transmembrane helix</keyword>
<feature type="domain" description="G-protein coupled receptors family 1 profile" evidence="6">
    <location>
        <begin position="40"/>
        <end position="218"/>
    </location>
</feature>
<evidence type="ECO:0000259" key="6">
    <source>
        <dbReference type="PROSITE" id="PS50262"/>
    </source>
</evidence>
<dbReference type="CDD" id="cd00637">
    <property type="entry name" value="7tm_classA_rhodopsin-like"/>
    <property type="match status" value="1"/>
</dbReference>
<dbReference type="OrthoDB" id="5875379at2759"/>
<evidence type="ECO:0000313" key="9">
    <source>
        <dbReference type="Proteomes" id="UP000274756"/>
    </source>
</evidence>
<feature type="transmembrane region" description="Helical" evidence="5">
    <location>
        <begin position="70"/>
        <end position="89"/>
    </location>
</feature>
<evidence type="ECO:0000256" key="5">
    <source>
        <dbReference type="SAM" id="Phobius"/>
    </source>
</evidence>
<dbReference type="PROSITE" id="PS50262">
    <property type="entry name" value="G_PROTEIN_RECEP_F1_2"/>
    <property type="match status" value="1"/>
</dbReference>
<feature type="transmembrane region" description="Helical" evidence="5">
    <location>
        <begin position="166"/>
        <end position="190"/>
    </location>
</feature>
<evidence type="ECO:0000256" key="3">
    <source>
        <dbReference type="ARBA" id="ARBA00022989"/>
    </source>
</evidence>
<proteinExistence type="predicted"/>
<dbReference type="EMBL" id="UYYG01001215">
    <property type="protein sequence ID" value="VDN60428.1"/>
    <property type="molecule type" value="Genomic_DNA"/>
</dbReference>
<dbReference type="Proteomes" id="UP000274756">
    <property type="component" value="Unassembled WGS sequence"/>
</dbReference>
<feature type="transmembrane region" description="Helical" evidence="5">
    <location>
        <begin position="202"/>
        <end position="224"/>
    </location>
</feature>
<evidence type="ECO:0000256" key="1">
    <source>
        <dbReference type="ARBA" id="ARBA00004370"/>
    </source>
</evidence>
<dbReference type="InterPro" id="IPR047130">
    <property type="entry name" value="7TM_GPCR_Srsx_nematod"/>
</dbReference>
<dbReference type="WBParaSite" id="DME_0000853401-mRNA-1">
    <property type="protein sequence ID" value="DME_0000853401-mRNA-1"/>
    <property type="gene ID" value="DME_0000853401"/>
</dbReference>
<dbReference type="Pfam" id="PF10320">
    <property type="entry name" value="7TM_GPCR_Srsx"/>
    <property type="match status" value="1"/>
</dbReference>
<reference evidence="10" key="1">
    <citation type="submission" date="2017-02" db="UniProtKB">
        <authorList>
            <consortium name="WormBaseParasite"/>
        </authorList>
    </citation>
    <scope>IDENTIFICATION</scope>
</reference>
<dbReference type="InterPro" id="IPR019424">
    <property type="entry name" value="7TM_GPCR_Srsx"/>
</dbReference>
<dbReference type="InterPro" id="IPR017452">
    <property type="entry name" value="GPCR_Rhodpsn_7TM"/>
</dbReference>
<name>A0A0N4UL76_DRAME</name>
<evidence type="ECO:0000313" key="7">
    <source>
        <dbReference type="EMBL" id="VDN60428.1"/>
    </source>
</evidence>
<evidence type="ECO:0000313" key="10">
    <source>
        <dbReference type="WBParaSite" id="DME_0000853401-mRNA-1"/>
    </source>
</evidence>
<dbReference type="PANTHER" id="PTHR23360">
    <property type="entry name" value="G-PROTEIN COUPLED RECEPTORS FAMILY 1 PROFILE DOMAIN-CONTAINING PROTEIN-RELATED"/>
    <property type="match status" value="1"/>
</dbReference>
<keyword evidence="2 5" id="KW-0812">Transmembrane</keyword>
<dbReference type="GO" id="GO:0016020">
    <property type="term" value="C:membrane"/>
    <property type="evidence" value="ECO:0007669"/>
    <property type="project" value="UniProtKB-SubCell"/>
</dbReference>
<keyword evidence="9" id="KW-1185">Reference proteome</keyword>
<organism evidence="8 10">
    <name type="scientific">Dracunculus medinensis</name>
    <name type="common">Guinea worm</name>
    <dbReference type="NCBI Taxonomy" id="318479"/>
    <lineage>
        <taxon>Eukaryota</taxon>
        <taxon>Metazoa</taxon>
        <taxon>Ecdysozoa</taxon>
        <taxon>Nematoda</taxon>
        <taxon>Chromadorea</taxon>
        <taxon>Rhabditida</taxon>
        <taxon>Spirurina</taxon>
        <taxon>Dracunculoidea</taxon>
        <taxon>Dracunculidae</taxon>
        <taxon>Dracunculus</taxon>
    </lineage>
</organism>
<keyword evidence="4 5" id="KW-0472">Membrane</keyword>
<evidence type="ECO:0000256" key="4">
    <source>
        <dbReference type="ARBA" id="ARBA00023136"/>
    </source>
</evidence>
<accession>A0A0N4UL76</accession>
<dbReference type="AlphaFoldDB" id="A0A0N4UL76"/>
<sequence>MIAGFGRLFIIFTNTTSLSSMRQCAMIPWNVLQIWAEPLSAMVLLIISVDRLSSLVCPLKYRKYGRHFQVCQVSIAMVIVASLVLPSWIHSWGEVALEHSPMCWYVETASGIAPEFNTIFFVIRIVCSSASVVVYAIVWTISRRYFSERMTKNSNSAQYLKIQRRLTVTMGIWGIFTLILYVLPVIITSITNSLHLEVLNEFATLLLTFTSNINPVVDLTVLLWRQPDINGAVAKIVPFVKMFRRNSVADKSLKQGK</sequence>
<dbReference type="Proteomes" id="UP000038040">
    <property type="component" value="Unplaced"/>
</dbReference>
<gene>
    <name evidence="7" type="ORF">DME_LOCUS10401</name>
</gene>
<protein>
    <submittedName>
        <fullName evidence="10">G_PROTEIN_RECEP_F1_2 domain-containing protein</fullName>
    </submittedName>
</protein>
<comment type="subcellular location">
    <subcellularLocation>
        <location evidence="1">Membrane</location>
    </subcellularLocation>
</comment>
<feature type="transmembrane region" description="Helical" evidence="5">
    <location>
        <begin position="119"/>
        <end position="142"/>
    </location>
</feature>
<evidence type="ECO:0000313" key="8">
    <source>
        <dbReference type="Proteomes" id="UP000038040"/>
    </source>
</evidence>
<reference evidence="7 9" key="2">
    <citation type="submission" date="2018-11" db="EMBL/GenBank/DDBJ databases">
        <authorList>
            <consortium name="Pathogen Informatics"/>
        </authorList>
    </citation>
    <scope>NUCLEOTIDE SEQUENCE [LARGE SCALE GENOMIC DNA]</scope>
</reference>
<dbReference type="Gene3D" id="1.20.1070.10">
    <property type="entry name" value="Rhodopsin 7-helix transmembrane proteins"/>
    <property type="match status" value="1"/>
</dbReference>